<protein>
    <submittedName>
        <fullName evidence="3">Uncharacterized protein DUF4268</fullName>
    </submittedName>
</protein>
<dbReference type="RefSeq" id="WP_116223384.1">
    <property type="nucleotide sequence ID" value="NZ_AP018437.1"/>
</dbReference>
<evidence type="ECO:0000256" key="1">
    <source>
        <dbReference type="SAM" id="MobiDB-lite"/>
    </source>
</evidence>
<reference evidence="3 4" key="1">
    <citation type="submission" date="2018-08" db="EMBL/GenBank/DDBJ databases">
        <title>Genomic Encyclopedia of Type Strains, Phase IV (KMG-IV): sequencing the most valuable type-strain genomes for metagenomic binning, comparative biology and taxonomic classification.</title>
        <authorList>
            <person name="Goeker M."/>
        </authorList>
    </citation>
    <scope>NUCLEOTIDE SEQUENCE [LARGE SCALE GENOMIC DNA]</scope>
    <source>
        <strain evidence="3 4">DSM 23923</strain>
    </source>
</reference>
<organism evidence="3 4">
    <name type="scientific">Pelolinea submarina</name>
    <dbReference type="NCBI Taxonomy" id="913107"/>
    <lineage>
        <taxon>Bacteria</taxon>
        <taxon>Bacillati</taxon>
        <taxon>Chloroflexota</taxon>
        <taxon>Anaerolineae</taxon>
        <taxon>Anaerolineales</taxon>
        <taxon>Anaerolineaceae</taxon>
        <taxon>Pelolinea</taxon>
    </lineage>
</organism>
<dbReference type="OrthoDB" id="570199at2"/>
<evidence type="ECO:0000313" key="4">
    <source>
        <dbReference type="Proteomes" id="UP000256388"/>
    </source>
</evidence>
<feature type="compositionally biased region" description="Basic and acidic residues" evidence="1">
    <location>
        <begin position="365"/>
        <end position="375"/>
    </location>
</feature>
<evidence type="ECO:0000313" key="3">
    <source>
        <dbReference type="EMBL" id="REG10190.1"/>
    </source>
</evidence>
<feature type="compositionally biased region" description="Low complexity" evidence="1">
    <location>
        <begin position="355"/>
        <end position="364"/>
    </location>
</feature>
<accession>A0A347ZV93</accession>
<name>A0A347ZV93_9CHLR</name>
<dbReference type="Pfam" id="PF14088">
    <property type="entry name" value="DUF4268"/>
    <property type="match status" value="1"/>
</dbReference>
<sequence length="519" mass="60708">MATWVEDIIQALENLGGQAHRKEILEEIRRIRQEPLPKNAIESMQERIQAYSSDSAHFQGIDLFKKMGNGVWALREHKYLISETYSTPSIIEINSSNEVKTPWLTDIIQALRNLGGVASASDICEEVKRIRREPFPTNWKNIIRHRLGDFSSDSNYFKGKDYFRKLENGNWALRNQNTYFRPTHNSTNRLEEKSMSNKFNESPDDIENILKTIKQYRDFQQPNSSSWKDYVTEIFHILGFSTTEKNPRLITLNIMGANHLPKAIVGYIQPEESFDEIVPGLPWDSYIFFAAYFYQITWGILTDGLKLRIVTFENQEIKQVNFWPDFDEIINNEKLDGFFSIQQIFANIKTSSENKNNGVRNNRNMQEKAGKGKSTERQVQNYKFWQQLLGKAKERTNLHANITPNKQSWISTGAGKSGLNLSYYVRENDAQVELYIDNGDKKWNKEIFNIFYKNRETIDKDFGNPLDWQLLPEKRSSRIRFLITTYGITSLGHWDALQDQMIDSMINLEKVFRPYIRNL</sequence>
<dbReference type="EMBL" id="QUMS01000001">
    <property type="protein sequence ID" value="REG10190.1"/>
    <property type="molecule type" value="Genomic_DNA"/>
</dbReference>
<keyword evidence="4" id="KW-1185">Reference proteome</keyword>
<feature type="region of interest" description="Disordered" evidence="1">
    <location>
        <begin position="355"/>
        <end position="375"/>
    </location>
</feature>
<gene>
    <name evidence="3" type="ORF">DFR64_0041</name>
</gene>
<dbReference type="InterPro" id="IPR025364">
    <property type="entry name" value="DUF4268"/>
</dbReference>
<evidence type="ECO:0000259" key="2">
    <source>
        <dbReference type="Pfam" id="PF14088"/>
    </source>
</evidence>
<comment type="caution">
    <text evidence="3">The sequence shown here is derived from an EMBL/GenBank/DDBJ whole genome shotgun (WGS) entry which is preliminary data.</text>
</comment>
<feature type="domain" description="DUF4268" evidence="2">
    <location>
        <begin position="383"/>
        <end position="515"/>
    </location>
</feature>
<dbReference type="AlphaFoldDB" id="A0A347ZV93"/>
<proteinExistence type="predicted"/>
<dbReference type="Proteomes" id="UP000256388">
    <property type="component" value="Unassembled WGS sequence"/>
</dbReference>